<keyword evidence="2" id="KW-1185">Reference proteome</keyword>
<comment type="caution">
    <text evidence="1">The sequence shown here is derived from an EMBL/GenBank/DDBJ whole genome shotgun (WGS) entry which is preliminary data.</text>
</comment>
<sequence length="248" mass="27430">MSSNGPSEVIGKCAAQMKSIDYDVRLELYAHPRHIVSASCTCKAGCRGWCKHAVAVAVYLNKCEHTSRTDLPCAWLGPSSRPILDAKKKIKDLFPGRPLPAPQLKPSCATAVLAKFPDLQCPLRQVLEDPGNSLAMRADAAENVARHIDRGLMREVIDHERNVYHVMEVVHTLPLRIGMRNMLTAVTSPERAFYEAVVQKTIDQIMDIEHETRGQSKVPRLDSSYILNSPGFAEVLTGLSWPVAQPVP</sequence>
<evidence type="ECO:0000313" key="2">
    <source>
        <dbReference type="Proteomes" id="UP000821845"/>
    </source>
</evidence>
<accession>A0ACB7TL43</accession>
<gene>
    <name evidence="1" type="ORF">HPB50_015652</name>
</gene>
<name>A0ACB7TL43_HYAAI</name>
<organism evidence="1 2">
    <name type="scientific">Hyalomma asiaticum</name>
    <name type="common">Tick</name>
    <dbReference type="NCBI Taxonomy" id="266040"/>
    <lineage>
        <taxon>Eukaryota</taxon>
        <taxon>Metazoa</taxon>
        <taxon>Ecdysozoa</taxon>
        <taxon>Arthropoda</taxon>
        <taxon>Chelicerata</taxon>
        <taxon>Arachnida</taxon>
        <taxon>Acari</taxon>
        <taxon>Parasitiformes</taxon>
        <taxon>Ixodida</taxon>
        <taxon>Ixodoidea</taxon>
        <taxon>Ixodidae</taxon>
        <taxon>Hyalomminae</taxon>
        <taxon>Hyalomma</taxon>
    </lineage>
</organism>
<reference evidence="1" key="1">
    <citation type="submission" date="2020-05" db="EMBL/GenBank/DDBJ databases">
        <title>Large-scale comparative analyses of tick genomes elucidate their genetic diversity and vector capacities.</title>
        <authorList>
            <person name="Jia N."/>
            <person name="Wang J."/>
            <person name="Shi W."/>
            <person name="Du L."/>
            <person name="Sun Y."/>
            <person name="Zhan W."/>
            <person name="Jiang J."/>
            <person name="Wang Q."/>
            <person name="Zhang B."/>
            <person name="Ji P."/>
            <person name="Sakyi L.B."/>
            <person name="Cui X."/>
            <person name="Yuan T."/>
            <person name="Jiang B."/>
            <person name="Yang W."/>
            <person name="Lam T.T.-Y."/>
            <person name="Chang Q."/>
            <person name="Ding S."/>
            <person name="Wang X."/>
            <person name="Zhu J."/>
            <person name="Ruan X."/>
            <person name="Zhao L."/>
            <person name="Wei J."/>
            <person name="Que T."/>
            <person name="Du C."/>
            <person name="Cheng J."/>
            <person name="Dai P."/>
            <person name="Han X."/>
            <person name="Huang E."/>
            <person name="Gao Y."/>
            <person name="Liu J."/>
            <person name="Shao H."/>
            <person name="Ye R."/>
            <person name="Li L."/>
            <person name="Wei W."/>
            <person name="Wang X."/>
            <person name="Wang C."/>
            <person name="Yang T."/>
            <person name="Huo Q."/>
            <person name="Li W."/>
            <person name="Guo W."/>
            <person name="Chen H."/>
            <person name="Zhou L."/>
            <person name="Ni X."/>
            <person name="Tian J."/>
            <person name="Zhou Y."/>
            <person name="Sheng Y."/>
            <person name="Liu T."/>
            <person name="Pan Y."/>
            <person name="Xia L."/>
            <person name="Li J."/>
            <person name="Zhao F."/>
            <person name="Cao W."/>
        </authorList>
    </citation>
    <scope>NUCLEOTIDE SEQUENCE</scope>
    <source>
        <strain evidence="1">Hyas-2018</strain>
    </source>
</reference>
<proteinExistence type="predicted"/>
<dbReference type="Proteomes" id="UP000821845">
    <property type="component" value="Chromosome 1"/>
</dbReference>
<protein>
    <submittedName>
        <fullName evidence="1">Uncharacterized protein</fullName>
    </submittedName>
</protein>
<evidence type="ECO:0000313" key="1">
    <source>
        <dbReference type="EMBL" id="KAH6946863.1"/>
    </source>
</evidence>
<dbReference type="EMBL" id="CM023481">
    <property type="protein sequence ID" value="KAH6946863.1"/>
    <property type="molecule type" value="Genomic_DNA"/>
</dbReference>